<sequence>MFKVEAQHVVMFAFTEPRVALLWAHMMVMCREVERVQIEKRVDAGWSVRQIAVVFGSVCAHGVAGDTSGAGGCH</sequence>
<evidence type="ECO:0000313" key="1">
    <source>
        <dbReference type="EMBL" id="PDQ35947.1"/>
    </source>
</evidence>
<gene>
    <name evidence="1" type="ORF">B5766_03495</name>
</gene>
<name>A0A2A6FTG6_9MICO</name>
<dbReference type="AlphaFoldDB" id="A0A2A6FTG6"/>
<reference evidence="2" key="1">
    <citation type="submission" date="2017-03" db="EMBL/GenBank/DDBJ databases">
        <authorList>
            <person name="Lund M.B."/>
        </authorList>
    </citation>
    <scope>NUCLEOTIDE SEQUENCE [LARGE SCALE GENOMIC DNA]</scope>
</reference>
<protein>
    <submittedName>
        <fullName evidence="1">Uncharacterized protein</fullName>
    </submittedName>
</protein>
<dbReference type="Proteomes" id="UP000219994">
    <property type="component" value="Unassembled WGS sequence"/>
</dbReference>
<accession>A0A2A6FTG6</accession>
<organism evidence="1 2">
    <name type="scientific">Candidatus Lumbricidiphila eiseniae</name>
    <dbReference type="NCBI Taxonomy" id="1969409"/>
    <lineage>
        <taxon>Bacteria</taxon>
        <taxon>Bacillati</taxon>
        <taxon>Actinomycetota</taxon>
        <taxon>Actinomycetes</taxon>
        <taxon>Micrococcales</taxon>
        <taxon>Microbacteriaceae</taxon>
        <taxon>Candidatus Lumbricidiphila</taxon>
    </lineage>
</organism>
<proteinExistence type="predicted"/>
<dbReference type="EMBL" id="NAEP01000024">
    <property type="protein sequence ID" value="PDQ35947.1"/>
    <property type="molecule type" value="Genomic_DNA"/>
</dbReference>
<comment type="caution">
    <text evidence="1">The sequence shown here is derived from an EMBL/GenBank/DDBJ whole genome shotgun (WGS) entry which is preliminary data.</text>
</comment>
<evidence type="ECO:0000313" key="2">
    <source>
        <dbReference type="Proteomes" id="UP000219994"/>
    </source>
</evidence>